<dbReference type="EMBL" id="JAFMNX010000001">
    <property type="protein sequence ID" value="MBS9720180.1"/>
    <property type="molecule type" value="Genomic_DNA"/>
</dbReference>
<sequence>MSWDSALAAADLAVARYFDTHDFVLIPMAKPDREVNAVASEDPGRKAFEFKGSIEADPELNEIGNNRNASSRSGGARNVARLCLTALTAAPVSLEDGTILPVWPWQPRQGDHIEQPGQRYVIAASPDRDGTDRLVLWLNKARS</sequence>
<dbReference type="Proteomes" id="UP001297272">
    <property type="component" value="Unassembled WGS sequence"/>
</dbReference>
<protein>
    <submittedName>
        <fullName evidence="1">Uncharacterized protein</fullName>
    </submittedName>
</protein>
<dbReference type="RefSeq" id="WP_213983735.1">
    <property type="nucleotide sequence ID" value="NZ_JAFMNX010000001.1"/>
</dbReference>
<proteinExistence type="predicted"/>
<keyword evidence="2" id="KW-1185">Reference proteome</keyword>
<name>A0ABS5RT04_9HYPH</name>
<evidence type="ECO:0000313" key="2">
    <source>
        <dbReference type="Proteomes" id="UP001297272"/>
    </source>
</evidence>
<accession>A0ABS5RT04</accession>
<organism evidence="1 2">
    <name type="scientific">Tianweitania aestuarii</name>
    <dbReference type="NCBI Taxonomy" id="2814886"/>
    <lineage>
        <taxon>Bacteria</taxon>
        <taxon>Pseudomonadati</taxon>
        <taxon>Pseudomonadota</taxon>
        <taxon>Alphaproteobacteria</taxon>
        <taxon>Hyphomicrobiales</taxon>
        <taxon>Phyllobacteriaceae</taxon>
        <taxon>Tianweitania</taxon>
    </lineage>
</organism>
<gene>
    <name evidence="1" type="ORF">JYU29_05700</name>
</gene>
<evidence type="ECO:0000313" key="1">
    <source>
        <dbReference type="EMBL" id="MBS9720180.1"/>
    </source>
</evidence>
<comment type="caution">
    <text evidence="1">The sequence shown here is derived from an EMBL/GenBank/DDBJ whole genome shotgun (WGS) entry which is preliminary data.</text>
</comment>
<reference evidence="1 2" key="1">
    <citation type="submission" date="2021-03" db="EMBL/GenBank/DDBJ databases">
        <title>Tianweitania aestuarii sp. nov., isolated from a tidal flat.</title>
        <authorList>
            <person name="Park S."/>
            <person name="Yoon J.-H."/>
        </authorList>
    </citation>
    <scope>NUCLEOTIDE SEQUENCE [LARGE SCALE GENOMIC DNA]</scope>
    <source>
        <strain evidence="1 2">BSSL-BM11</strain>
    </source>
</reference>